<accession>A0A0N1PB57</accession>
<dbReference type="EMBL" id="LJSK01000402">
    <property type="protein sequence ID" value="KPI83283.1"/>
    <property type="molecule type" value="Genomic_DNA"/>
</dbReference>
<sequence length="164" mass="18669">MRRFPWLILHLLLVALLGCAFVATASLLTEISPEQVFLLHRRHIGPTDENDLRAITRGLPTSTTPYVSIEHLYALSSRQLNEIIKDRNSECYGCMERLDLVRRAYEVQQLPTVDERVAWQLTVSDRGLLTITSRQNSIATITGALLDANCQYFNETIFCHPRGI</sequence>
<proteinExistence type="predicted"/>
<gene>
    <name evidence="2" type="ORF">ABL78_7680</name>
</gene>
<evidence type="ECO:0000256" key="1">
    <source>
        <dbReference type="SAM" id="SignalP"/>
    </source>
</evidence>
<organism evidence="2 3">
    <name type="scientific">Leptomonas seymouri</name>
    <dbReference type="NCBI Taxonomy" id="5684"/>
    <lineage>
        <taxon>Eukaryota</taxon>
        <taxon>Discoba</taxon>
        <taxon>Euglenozoa</taxon>
        <taxon>Kinetoplastea</taxon>
        <taxon>Metakinetoplastina</taxon>
        <taxon>Trypanosomatida</taxon>
        <taxon>Trypanosomatidae</taxon>
        <taxon>Leishmaniinae</taxon>
        <taxon>Leptomonas</taxon>
    </lineage>
</organism>
<dbReference type="AlphaFoldDB" id="A0A0N1PB57"/>
<feature type="signal peptide" evidence="1">
    <location>
        <begin position="1"/>
        <end position="25"/>
    </location>
</feature>
<keyword evidence="3" id="KW-1185">Reference proteome</keyword>
<protein>
    <submittedName>
        <fullName evidence="2">Uncharacterized protein</fullName>
    </submittedName>
</protein>
<dbReference type="Gene3D" id="1.10.720.30">
    <property type="entry name" value="SAP domain"/>
    <property type="match status" value="1"/>
</dbReference>
<dbReference type="PROSITE" id="PS51257">
    <property type="entry name" value="PROKAR_LIPOPROTEIN"/>
    <property type="match status" value="1"/>
</dbReference>
<feature type="chain" id="PRO_5005879673" evidence="1">
    <location>
        <begin position="26"/>
        <end position="164"/>
    </location>
</feature>
<evidence type="ECO:0000313" key="2">
    <source>
        <dbReference type="EMBL" id="KPI83283.1"/>
    </source>
</evidence>
<keyword evidence="1" id="KW-0732">Signal</keyword>
<dbReference type="Proteomes" id="UP000038009">
    <property type="component" value="Unassembled WGS sequence"/>
</dbReference>
<dbReference type="VEuPathDB" id="TriTrypDB:Lsey_0402_0020"/>
<dbReference type="InterPro" id="IPR036361">
    <property type="entry name" value="SAP_dom_sf"/>
</dbReference>
<dbReference type="OMA" id="CIGCVER"/>
<reference evidence="2 3" key="1">
    <citation type="journal article" date="2015" name="PLoS Pathog.">
        <title>Leptomonas seymouri: Adaptations to the Dixenous Life Cycle Analyzed by Genome Sequencing, Transcriptome Profiling and Co-infection with Leishmania donovani.</title>
        <authorList>
            <person name="Kraeva N."/>
            <person name="Butenko A."/>
            <person name="Hlavacova J."/>
            <person name="Kostygov A."/>
            <person name="Myskova J."/>
            <person name="Grybchuk D."/>
            <person name="Lestinova T."/>
            <person name="Votypka J."/>
            <person name="Volf P."/>
            <person name="Opperdoes F."/>
            <person name="Flegontov P."/>
            <person name="Lukes J."/>
            <person name="Yurchenko V."/>
        </authorList>
    </citation>
    <scope>NUCLEOTIDE SEQUENCE [LARGE SCALE GENOMIC DNA]</scope>
    <source>
        <strain evidence="2 3">ATCC 30220</strain>
    </source>
</reference>
<evidence type="ECO:0000313" key="3">
    <source>
        <dbReference type="Proteomes" id="UP000038009"/>
    </source>
</evidence>
<name>A0A0N1PB57_LEPSE</name>
<comment type="caution">
    <text evidence="2">The sequence shown here is derived from an EMBL/GenBank/DDBJ whole genome shotgun (WGS) entry which is preliminary data.</text>
</comment>
<dbReference type="OrthoDB" id="259859at2759"/>